<dbReference type="InterPro" id="IPR024997">
    <property type="entry name" value="DUF3892"/>
</dbReference>
<reference evidence="2" key="1">
    <citation type="submission" date="2017-06" db="EMBL/GenBank/DDBJ databases">
        <title>FDA dAtabase for Regulatory Grade micrObial Sequences (FDA-ARGOS): Supporting development and validation of Infectious Disease Dx tests.</title>
        <authorList>
            <person name="Minogue T."/>
            <person name="Wolcott M."/>
            <person name="Wasieloski L."/>
            <person name="Aguilar W."/>
            <person name="Moore D."/>
            <person name="Tallon L."/>
            <person name="Sadzewicz L."/>
            <person name="Sengamalay N."/>
            <person name="Ott S."/>
            <person name="Godinez A."/>
            <person name="Nagaraj S."/>
            <person name="Nadendla S."/>
            <person name="Geyer C."/>
            <person name="Sichtig H."/>
        </authorList>
    </citation>
    <scope>NUCLEOTIDE SEQUENCE [LARGE SCALE GENOMIC DNA]</scope>
    <source>
        <strain evidence="2">FDAARGOS_289</strain>
    </source>
</reference>
<organism evidence="1 2">
    <name type="scientific">Brevundimonas vesicularis</name>
    <name type="common">Pseudomonas vesicularis</name>
    <dbReference type="NCBI Taxonomy" id="41276"/>
    <lineage>
        <taxon>Bacteria</taxon>
        <taxon>Pseudomonadati</taxon>
        <taxon>Pseudomonadota</taxon>
        <taxon>Alphaproteobacteria</taxon>
        <taxon>Caulobacterales</taxon>
        <taxon>Caulobacteraceae</taxon>
        <taxon>Brevundimonas</taxon>
    </lineage>
</organism>
<accession>A0A1Z3U513</accession>
<dbReference type="GeneID" id="34015667"/>
<dbReference type="EMBL" id="CP022048">
    <property type="protein sequence ID" value="ASE38379.1"/>
    <property type="molecule type" value="Genomic_DNA"/>
</dbReference>
<dbReference type="AlphaFoldDB" id="A0A1Z3U513"/>
<dbReference type="Pfam" id="PF13031">
    <property type="entry name" value="DUF3892"/>
    <property type="match status" value="1"/>
</dbReference>
<protein>
    <submittedName>
        <fullName evidence="1">DUF3892 domain-containing protein</fullName>
    </submittedName>
</protein>
<dbReference type="KEGG" id="bvc:CEP68_02030"/>
<gene>
    <name evidence="1" type="ORF">CEP68_02030</name>
</gene>
<sequence>MADYQAKCHKPDNADADRRIQGLGGDGWYDTIDRIIQFIENGTHRFWTIAPSTGQSVWIEVHKRSNGRKYLKTAADGVEPNNILALPKCP</sequence>
<dbReference type="Proteomes" id="UP000197050">
    <property type="component" value="Chromosome"/>
</dbReference>
<name>A0A1Z3U513_BREVE</name>
<evidence type="ECO:0000313" key="2">
    <source>
        <dbReference type="Proteomes" id="UP000197050"/>
    </source>
</evidence>
<evidence type="ECO:0000313" key="1">
    <source>
        <dbReference type="EMBL" id="ASE38379.1"/>
    </source>
</evidence>
<dbReference type="RefSeq" id="WP_088582191.1">
    <property type="nucleotide sequence ID" value="NZ_CP022048.2"/>
</dbReference>
<proteinExistence type="predicted"/>